<organism evidence="2 3">
    <name type="scientific">Eisenbergiella massiliensis</name>
    <dbReference type="NCBI Taxonomy" id="1720294"/>
    <lineage>
        <taxon>Bacteria</taxon>
        <taxon>Bacillati</taxon>
        <taxon>Bacillota</taxon>
        <taxon>Clostridia</taxon>
        <taxon>Lachnospirales</taxon>
        <taxon>Lachnospiraceae</taxon>
        <taxon>Eisenbergiella</taxon>
    </lineage>
</organism>
<accession>A0A3E3J1I1</accession>
<protein>
    <submittedName>
        <fullName evidence="2">Uncharacterized protein</fullName>
    </submittedName>
</protein>
<proteinExistence type="predicted"/>
<evidence type="ECO:0000256" key="1">
    <source>
        <dbReference type="SAM" id="Phobius"/>
    </source>
</evidence>
<dbReference type="Proteomes" id="UP000261166">
    <property type="component" value="Unassembled WGS sequence"/>
</dbReference>
<evidence type="ECO:0000313" key="3">
    <source>
        <dbReference type="Proteomes" id="UP000261166"/>
    </source>
</evidence>
<keyword evidence="1" id="KW-0472">Membrane</keyword>
<keyword evidence="1" id="KW-0812">Transmembrane</keyword>
<comment type="caution">
    <text evidence="2">The sequence shown here is derived from an EMBL/GenBank/DDBJ whole genome shotgun (WGS) entry which is preliminary data.</text>
</comment>
<gene>
    <name evidence="2" type="ORF">DWY69_06765</name>
</gene>
<sequence length="88" mass="9874">MIVLPPQSDCMDLQLLKNRQFYGSYFYSTVTRLLLYVLPAAFAIAGLRKLPVCGKCCRPAGNDFHSAPGRCGRCQFSTLDRAGDKNYY</sequence>
<keyword evidence="1" id="KW-1133">Transmembrane helix</keyword>
<dbReference type="EMBL" id="QVLU01000004">
    <property type="protein sequence ID" value="RGE73175.1"/>
    <property type="molecule type" value="Genomic_DNA"/>
</dbReference>
<feature type="transmembrane region" description="Helical" evidence="1">
    <location>
        <begin position="25"/>
        <end position="45"/>
    </location>
</feature>
<reference evidence="2 3" key="1">
    <citation type="submission" date="2018-08" db="EMBL/GenBank/DDBJ databases">
        <title>A genome reference for cultivated species of the human gut microbiota.</title>
        <authorList>
            <person name="Zou Y."/>
            <person name="Xue W."/>
            <person name="Luo G."/>
        </authorList>
    </citation>
    <scope>NUCLEOTIDE SEQUENCE [LARGE SCALE GENOMIC DNA]</scope>
    <source>
        <strain evidence="2 3">AF26-4BH</strain>
    </source>
</reference>
<name>A0A3E3J1I1_9FIRM</name>
<evidence type="ECO:0000313" key="2">
    <source>
        <dbReference type="EMBL" id="RGE73175.1"/>
    </source>
</evidence>
<dbReference type="AlphaFoldDB" id="A0A3E3J1I1"/>